<dbReference type="KEGG" id="hir:HETIRDRAFT_429463"/>
<evidence type="ECO:0000313" key="1">
    <source>
        <dbReference type="EMBL" id="ETW77118.1"/>
    </source>
</evidence>
<dbReference type="OrthoDB" id="3231188at2759"/>
<gene>
    <name evidence="1" type="ORF">HETIRDRAFT_429463</name>
</gene>
<keyword evidence="2" id="KW-1185">Reference proteome</keyword>
<name>W4JU87_HETIT</name>
<dbReference type="EMBL" id="KI925463">
    <property type="protein sequence ID" value="ETW77118.1"/>
    <property type="molecule type" value="Genomic_DNA"/>
</dbReference>
<dbReference type="AlphaFoldDB" id="W4JU87"/>
<dbReference type="GeneID" id="20674346"/>
<reference evidence="1 2" key="1">
    <citation type="journal article" date="2012" name="New Phytol.">
        <title>Insight into trade-off between wood decay and parasitism from the genome of a fungal forest pathogen.</title>
        <authorList>
            <person name="Olson A."/>
            <person name="Aerts A."/>
            <person name="Asiegbu F."/>
            <person name="Belbahri L."/>
            <person name="Bouzid O."/>
            <person name="Broberg A."/>
            <person name="Canback B."/>
            <person name="Coutinho P.M."/>
            <person name="Cullen D."/>
            <person name="Dalman K."/>
            <person name="Deflorio G."/>
            <person name="van Diepen L.T."/>
            <person name="Dunand C."/>
            <person name="Duplessis S."/>
            <person name="Durling M."/>
            <person name="Gonthier P."/>
            <person name="Grimwood J."/>
            <person name="Fossdal C.G."/>
            <person name="Hansson D."/>
            <person name="Henrissat B."/>
            <person name="Hietala A."/>
            <person name="Himmelstrand K."/>
            <person name="Hoffmeister D."/>
            <person name="Hogberg N."/>
            <person name="James T.Y."/>
            <person name="Karlsson M."/>
            <person name="Kohler A."/>
            <person name="Kues U."/>
            <person name="Lee Y.H."/>
            <person name="Lin Y.C."/>
            <person name="Lind M."/>
            <person name="Lindquist E."/>
            <person name="Lombard V."/>
            <person name="Lucas S."/>
            <person name="Lunden K."/>
            <person name="Morin E."/>
            <person name="Murat C."/>
            <person name="Park J."/>
            <person name="Raffaello T."/>
            <person name="Rouze P."/>
            <person name="Salamov A."/>
            <person name="Schmutz J."/>
            <person name="Solheim H."/>
            <person name="Stahlberg J."/>
            <person name="Velez H."/>
            <person name="de Vries R.P."/>
            <person name="Wiebenga A."/>
            <person name="Woodward S."/>
            <person name="Yakovlev I."/>
            <person name="Garbelotto M."/>
            <person name="Martin F."/>
            <person name="Grigoriev I.V."/>
            <person name="Stenlid J."/>
        </authorList>
    </citation>
    <scope>NUCLEOTIDE SEQUENCE [LARGE SCALE GENOMIC DNA]</scope>
    <source>
        <strain evidence="1 2">TC 32-1</strain>
    </source>
</reference>
<proteinExistence type="predicted"/>
<sequence length="319" mass="35905">MTDLSHSDDKDIQAIPVPGKNATLEDYQEALKIAQLQVVGKHQTALQKICTLVGTLQSNQQSHRKGPKTVKKHDEEISMLGHKCSVMVPHPVIEANSPNRYLSEMSTKQGVVADLHDLVPPKLHKMMQKYSPFAQKFRAALSGSCSSIIHHLRGSITKIFPSSKADYFQIDFKGYEDLPEFQAYLKFDATKSSYPTFAPILYPNLKKNDKKLFQSMILVHARFIVSPNIRFEQQGAHSRINYQKDFNRYKEILIKGAQRPNLPSNLMHNDNNEERDEFDASAILAGMDAKDVDNDDDNMGVEISDTTNILSSLGLDNST</sequence>
<evidence type="ECO:0000313" key="2">
    <source>
        <dbReference type="Proteomes" id="UP000030671"/>
    </source>
</evidence>
<protein>
    <submittedName>
        <fullName evidence="1">Uncharacterized protein</fullName>
    </submittedName>
</protein>
<dbReference type="Proteomes" id="UP000030671">
    <property type="component" value="Unassembled WGS sequence"/>
</dbReference>
<organism evidence="1 2">
    <name type="scientific">Heterobasidion irregulare (strain TC 32-1)</name>
    <dbReference type="NCBI Taxonomy" id="747525"/>
    <lineage>
        <taxon>Eukaryota</taxon>
        <taxon>Fungi</taxon>
        <taxon>Dikarya</taxon>
        <taxon>Basidiomycota</taxon>
        <taxon>Agaricomycotina</taxon>
        <taxon>Agaricomycetes</taxon>
        <taxon>Russulales</taxon>
        <taxon>Bondarzewiaceae</taxon>
        <taxon>Heterobasidion</taxon>
        <taxon>Heterobasidion annosum species complex</taxon>
    </lineage>
</organism>
<dbReference type="RefSeq" id="XP_009550664.1">
    <property type="nucleotide sequence ID" value="XM_009552369.1"/>
</dbReference>
<dbReference type="HOGENOM" id="CLU_871714_0_0_1"/>
<accession>W4JU87</accession>
<dbReference type="InParanoid" id="W4JU87"/>
<dbReference type="eggNOG" id="ENOG502SUXU">
    <property type="taxonomic scope" value="Eukaryota"/>
</dbReference>